<dbReference type="GO" id="GO:0005886">
    <property type="term" value="C:plasma membrane"/>
    <property type="evidence" value="ECO:0007669"/>
    <property type="project" value="UniProtKB-SubCell"/>
</dbReference>
<evidence type="ECO:0000256" key="2">
    <source>
        <dbReference type="ARBA" id="ARBA00022475"/>
    </source>
</evidence>
<gene>
    <name evidence="9" type="primary">macB_5</name>
    <name evidence="9" type="ORF">ERS852429_01279</name>
    <name evidence="10" type="ORF">GKD59_09875</name>
    <name evidence="11" type="ORF">P2T59_19885</name>
</gene>
<keyword evidence="9" id="KW-0378">Hydrolase</keyword>
<dbReference type="GO" id="GO:0022857">
    <property type="term" value="F:transmembrane transporter activity"/>
    <property type="evidence" value="ECO:0007669"/>
    <property type="project" value="TreeGrafter"/>
</dbReference>
<keyword evidence="2" id="KW-1003">Cell membrane</keyword>
<feature type="domain" description="ABC3 transporter permease C-terminal" evidence="7">
    <location>
        <begin position="675"/>
        <end position="788"/>
    </location>
</feature>
<dbReference type="InterPro" id="IPR003838">
    <property type="entry name" value="ABC3_permease_C"/>
</dbReference>
<reference evidence="11" key="3">
    <citation type="submission" date="2023-03" db="EMBL/GenBank/DDBJ databases">
        <title>Parabacteroides distasonis, a bacteria resistant against UC.</title>
        <authorList>
            <person name="Dai W."/>
        </authorList>
    </citation>
    <scope>NUCLEOTIDE SEQUENCE</scope>
    <source>
        <strain evidence="11">F1-28</strain>
    </source>
</reference>
<evidence type="ECO:0000313" key="9">
    <source>
        <dbReference type="EMBL" id="CUM95391.1"/>
    </source>
</evidence>
<dbReference type="PANTHER" id="PTHR30572:SF18">
    <property type="entry name" value="ABC-TYPE MACROLIDE FAMILY EXPORT SYSTEM PERMEASE COMPONENT 2"/>
    <property type="match status" value="1"/>
</dbReference>
<reference evidence="10 13" key="2">
    <citation type="journal article" date="2019" name="Nat. Med.">
        <title>A library of human gut bacterial isolates paired with longitudinal multiomics data enables mechanistic microbiome research.</title>
        <authorList>
            <person name="Poyet M."/>
            <person name="Groussin M."/>
            <person name="Gibbons S.M."/>
            <person name="Avila-Pacheco J."/>
            <person name="Jiang X."/>
            <person name="Kearney S.M."/>
            <person name="Perrotta A.R."/>
            <person name="Berdy B."/>
            <person name="Zhao S."/>
            <person name="Lieberman T.D."/>
            <person name="Swanson P.K."/>
            <person name="Smith M."/>
            <person name="Roesemann S."/>
            <person name="Alexander J.E."/>
            <person name="Rich S.A."/>
            <person name="Livny J."/>
            <person name="Vlamakis H."/>
            <person name="Clish C."/>
            <person name="Bullock K."/>
            <person name="Deik A."/>
            <person name="Scott J."/>
            <person name="Pierce K.A."/>
            <person name="Xavier R.J."/>
            <person name="Alm E.J."/>
        </authorList>
    </citation>
    <scope>NUCLEOTIDE SEQUENCE [LARGE SCALE GENOMIC DNA]</scope>
    <source>
        <strain evidence="10 13">BIOML-A41</strain>
    </source>
</reference>
<feature type="transmembrane region" description="Helical" evidence="6">
    <location>
        <begin position="430"/>
        <end position="452"/>
    </location>
</feature>
<keyword evidence="5 6" id="KW-0472">Membrane</keyword>
<keyword evidence="3 6" id="KW-0812">Transmembrane</keyword>
<dbReference type="Proteomes" id="UP000463337">
    <property type="component" value="Unassembled WGS sequence"/>
</dbReference>
<dbReference type="RefSeq" id="WP_044545156.1">
    <property type="nucleotide sequence ID" value="NZ_AP019729.1"/>
</dbReference>
<evidence type="ECO:0000259" key="8">
    <source>
        <dbReference type="Pfam" id="PF12704"/>
    </source>
</evidence>
<feature type="transmembrane region" description="Helical" evidence="6">
    <location>
        <begin position="20"/>
        <end position="40"/>
    </location>
</feature>
<evidence type="ECO:0000256" key="4">
    <source>
        <dbReference type="ARBA" id="ARBA00022989"/>
    </source>
</evidence>
<feature type="transmembrane region" description="Helical" evidence="6">
    <location>
        <begin position="338"/>
        <end position="359"/>
    </location>
</feature>
<dbReference type="EMBL" id="CYXP01000002">
    <property type="protein sequence ID" value="CUM95391.1"/>
    <property type="molecule type" value="Genomic_DNA"/>
</dbReference>
<feature type="transmembrane region" description="Helical" evidence="6">
    <location>
        <begin position="672"/>
        <end position="694"/>
    </location>
</feature>
<evidence type="ECO:0000313" key="11">
    <source>
        <dbReference type="EMBL" id="WET63937.1"/>
    </source>
</evidence>
<feature type="domain" description="MacB-like periplasmic core" evidence="8">
    <location>
        <begin position="20"/>
        <end position="242"/>
    </location>
</feature>
<dbReference type="AlphaFoldDB" id="A0A173SYD6"/>
<evidence type="ECO:0000256" key="5">
    <source>
        <dbReference type="ARBA" id="ARBA00023136"/>
    </source>
</evidence>
<name>A0A173SYD6_PARDI</name>
<dbReference type="Pfam" id="PF12704">
    <property type="entry name" value="MacB_PCD"/>
    <property type="match status" value="1"/>
</dbReference>
<dbReference type="InterPro" id="IPR025857">
    <property type="entry name" value="MacB_PCD"/>
</dbReference>
<protein>
    <submittedName>
        <fullName evidence="11">ABC transporter permease</fullName>
    </submittedName>
    <submittedName>
        <fullName evidence="10">FtsX-like permease family protein</fullName>
    </submittedName>
    <submittedName>
        <fullName evidence="9">Macrolide export ATP-binding/permease protein MacB</fullName>
        <ecNumber evidence="9">3.6.3.-</ecNumber>
    </submittedName>
</protein>
<feature type="transmembrane region" description="Helical" evidence="6">
    <location>
        <begin position="379"/>
        <end position="401"/>
    </location>
</feature>
<dbReference type="PANTHER" id="PTHR30572">
    <property type="entry name" value="MEMBRANE COMPONENT OF TRANSPORTER-RELATED"/>
    <property type="match status" value="1"/>
</dbReference>
<sequence length="795" mass="90503">MKLMIRNLLYLFKRFKTAVVLNLFGLTIAFAAFLLIVMQVDYEMNYDAMHSKSGRTFRLEANHGEFEHNAIHCLMFSDAFVNSSAHITDYSYRYPFYGGERYCQIDEVDDQGEAKVFKENFQLCLPNISDVFDFHMKEGSVECLSIPGSVLIPESVAKRLFDKQSAIGKRIRMSGSSGWQPVSTTILTIGGVYKDFPGNTTVQNRIYVPMDQLDLLKSSWQMYANEIYVTLDDPLNKEEVLDHFNKTFDFAKSQMGSAQEIALRLTPLKEVYYTHDTTFDFNPKGHRETNYVLLGIAFLILFIAGINFTNLTTSLIPLRLKTINTHRVLGCSIYKLQAISLIESIVICLISYILALFIVNDLSYTPIANWVDADIRLSQYKGLILLTALIAILTGCLAGLYPAIRSTSYAPALVLKGSFGLSPKGKKVRVALIGFQYTVSIALIIVTLFMGLQNHFMTSSEQLGFNKDQVAIVNLTPEIYAKHKPQYIQKLKDYPGIEDVAFSVYELSKEDDMIDLEYARHEDKDVFFKVFYASENFLSVMDIQVEEGRDFTREDLNKAQSDYIINPAAERDFHLHPGDRFNDRTVLGVSKDFRFNSCRIASSPFVFALNNDIPNPKLVSYIRFNSKTNLQEAVAHVRETLKEIDPTFPFEISFYNTILNNLYQKEQTLGKLISLFGIMAILISIVGVFGLVLFETQYRRKEIGIRKINGATTGQILLMFNKTYIRIVSVCFIISIPIAWMGTQQWLENFAYKTPLHLWVFIVAFLIILSVTIGTVTFRNWQAANENPVNSVKSE</sequence>
<reference evidence="9 12" key="1">
    <citation type="submission" date="2015-09" db="EMBL/GenBank/DDBJ databases">
        <authorList>
            <consortium name="Pathogen Informatics"/>
        </authorList>
    </citation>
    <scope>NUCLEOTIDE SEQUENCE [LARGE SCALE GENOMIC DNA]</scope>
    <source>
        <strain evidence="9 12">2789STDY5608872</strain>
    </source>
</reference>
<keyword evidence="4 6" id="KW-1133">Transmembrane helix</keyword>
<keyword evidence="9" id="KW-0067">ATP-binding</keyword>
<dbReference type="Pfam" id="PF02687">
    <property type="entry name" value="FtsX"/>
    <property type="match status" value="2"/>
</dbReference>
<dbReference type="GO" id="GO:0016787">
    <property type="term" value="F:hydrolase activity"/>
    <property type="evidence" value="ECO:0007669"/>
    <property type="project" value="UniProtKB-KW"/>
</dbReference>
<feature type="transmembrane region" description="Helical" evidence="6">
    <location>
        <begin position="723"/>
        <end position="741"/>
    </location>
</feature>
<feature type="transmembrane region" description="Helical" evidence="6">
    <location>
        <begin position="291"/>
        <end position="318"/>
    </location>
</feature>
<accession>A0A173SYD6</accession>
<dbReference type="GO" id="GO:0005524">
    <property type="term" value="F:ATP binding"/>
    <property type="evidence" value="ECO:0007669"/>
    <property type="project" value="UniProtKB-KW"/>
</dbReference>
<dbReference type="Proteomes" id="UP001221009">
    <property type="component" value="Chromosome"/>
</dbReference>
<keyword evidence="9" id="KW-0547">Nucleotide-binding</keyword>
<dbReference type="EMBL" id="WKLT01000007">
    <property type="protein sequence ID" value="MRY58208.1"/>
    <property type="molecule type" value="Genomic_DNA"/>
</dbReference>
<dbReference type="InterPro" id="IPR050250">
    <property type="entry name" value="Macrolide_Exporter_MacB"/>
</dbReference>
<comment type="subcellular location">
    <subcellularLocation>
        <location evidence="1">Cell membrane</location>
        <topology evidence="1">Multi-pass membrane protein</topology>
    </subcellularLocation>
</comment>
<dbReference type="Proteomes" id="UP000095591">
    <property type="component" value="Unassembled WGS sequence"/>
</dbReference>
<feature type="transmembrane region" description="Helical" evidence="6">
    <location>
        <begin position="756"/>
        <end position="778"/>
    </location>
</feature>
<evidence type="ECO:0000313" key="10">
    <source>
        <dbReference type="EMBL" id="MRY58208.1"/>
    </source>
</evidence>
<evidence type="ECO:0000259" key="7">
    <source>
        <dbReference type="Pfam" id="PF02687"/>
    </source>
</evidence>
<feature type="domain" description="ABC3 transporter permease C-terminal" evidence="7">
    <location>
        <begin position="296"/>
        <end position="409"/>
    </location>
</feature>
<dbReference type="EMBL" id="CP120353">
    <property type="protein sequence ID" value="WET63937.1"/>
    <property type="molecule type" value="Genomic_DNA"/>
</dbReference>
<dbReference type="EC" id="3.6.3.-" evidence="9"/>
<evidence type="ECO:0000313" key="13">
    <source>
        <dbReference type="Proteomes" id="UP000463337"/>
    </source>
</evidence>
<organism evidence="9 12">
    <name type="scientific">Parabacteroides distasonis</name>
    <dbReference type="NCBI Taxonomy" id="823"/>
    <lineage>
        <taxon>Bacteria</taxon>
        <taxon>Pseudomonadati</taxon>
        <taxon>Bacteroidota</taxon>
        <taxon>Bacteroidia</taxon>
        <taxon>Bacteroidales</taxon>
        <taxon>Tannerellaceae</taxon>
        <taxon>Parabacteroides</taxon>
    </lineage>
</organism>
<evidence type="ECO:0000256" key="1">
    <source>
        <dbReference type="ARBA" id="ARBA00004651"/>
    </source>
</evidence>
<proteinExistence type="predicted"/>
<evidence type="ECO:0000256" key="3">
    <source>
        <dbReference type="ARBA" id="ARBA00022692"/>
    </source>
</evidence>
<evidence type="ECO:0000313" key="12">
    <source>
        <dbReference type="Proteomes" id="UP000095591"/>
    </source>
</evidence>
<evidence type="ECO:0000256" key="6">
    <source>
        <dbReference type="SAM" id="Phobius"/>
    </source>
</evidence>